<accession>A0A8S1MLJ3</accession>
<dbReference type="AlphaFoldDB" id="A0A8S1MLJ3"/>
<organism evidence="1 2">
    <name type="scientific">Paramecium primaurelia</name>
    <dbReference type="NCBI Taxonomy" id="5886"/>
    <lineage>
        <taxon>Eukaryota</taxon>
        <taxon>Sar</taxon>
        <taxon>Alveolata</taxon>
        <taxon>Ciliophora</taxon>
        <taxon>Intramacronucleata</taxon>
        <taxon>Oligohymenophorea</taxon>
        <taxon>Peniculida</taxon>
        <taxon>Parameciidae</taxon>
        <taxon>Paramecium</taxon>
    </lineage>
</organism>
<sequence>MGCAASKKFTKKGTAFDDYTQKLDSDDQTNLGMIAFKSLEKKHMVINLEMLSKTCSPEHKCRLGEILEEI</sequence>
<evidence type="ECO:0000313" key="2">
    <source>
        <dbReference type="Proteomes" id="UP000688137"/>
    </source>
</evidence>
<keyword evidence="2" id="KW-1185">Reference proteome</keyword>
<reference evidence="1" key="1">
    <citation type="submission" date="2021-01" db="EMBL/GenBank/DDBJ databases">
        <authorList>
            <consortium name="Genoscope - CEA"/>
            <person name="William W."/>
        </authorList>
    </citation>
    <scope>NUCLEOTIDE SEQUENCE</scope>
</reference>
<comment type="caution">
    <text evidence="1">The sequence shown here is derived from an EMBL/GenBank/DDBJ whole genome shotgun (WGS) entry which is preliminary data.</text>
</comment>
<dbReference type="OMA" id="SPEHKCR"/>
<name>A0A8S1MLJ3_PARPR</name>
<dbReference type="Proteomes" id="UP000688137">
    <property type="component" value="Unassembled WGS sequence"/>
</dbReference>
<evidence type="ECO:0000313" key="1">
    <source>
        <dbReference type="EMBL" id="CAD8079291.1"/>
    </source>
</evidence>
<gene>
    <name evidence="1" type="ORF">PPRIM_AZ9-3.1.T0610247</name>
</gene>
<protein>
    <submittedName>
        <fullName evidence="1">Uncharacterized protein</fullName>
    </submittedName>
</protein>
<dbReference type="EMBL" id="CAJJDM010000062">
    <property type="protein sequence ID" value="CAD8079291.1"/>
    <property type="molecule type" value="Genomic_DNA"/>
</dbReference>
<proteinExistence type="predicted"/>